<sequence>MTKNVGIKTIDDLDSIPQILYKYRSWDNIYHKTILTEKQVYFAAPTSFEDPLDCKNKIRYDLLTDEDIFQKYLSDSQSINSNFSNSEHIKWAKKHFDKSPLRAPAKLKKMQEKKFEEYDERIGILSLTAEPRNSQMWEKYSNYHRGFCLGFNSKSLFKSLGGGGVVDYVKELPQIHPFYSYKEQHYLQVFKKLEKWEFEKEYRTHIFSSSTMSKEDRIVEVPASSYNCLIIGAKMPKKQKDDLMKSIPDELSHIRILEAEIIDGEVCIESL</sequence>
<dbReference type="AlphaFoldDB" id="A0A5D3YL12"/>
<dbReference type="OrthoDB" id="190848at2"/>
<dbReference type="EMBL" id="VNHY01000001">
    <property type="protein sequence ID" value="TYP94876.1"/>
    <property type="molecule type" value="Genomic_DNA"/>
</dbReference>
<reference evidence="1 2" key="1">
    <citation type="submission" date="2019-07" db="EMBL/GenBank/DDBJ databases">
        <title>Genomic Encyclopedia of Archaeal and Bacterial Type Strains, Phase II (KMG-II): from individual species to whole genera.</title>
        <authorList>
            <person name="Goeker M."/>
        </authorList>
    </citation>
    <scope>NUCLEOTIDE SEQUENCE [LARGE SCALE GENOMIC DNA]</scope>
    <source>
        <strain evidence="1 2">DSM 21935</strain>
    </source>
</reference>
<keyword evidence="2" id="KW-1185">Reference proteome</keyword>
<dbReference type="Proteomes" id="UP000324595">
    <property type="component" value="Unassembled WGS sequence"/>
</dbReference>
<accession>A0A5D3YL12</accession>
<name>A0A5D3YL12_9BACT</name>
<evidence type="ECO:0000313" key="1">
    <source>
        <dbReference type="EMBL" id="TYP94876.1"/>
    </source>
</evidence>
<evidence type="ECO:0008006" key="3">
    <source>
        <dbReference type="Google" id="ProtNLM"/>
    </source>
</evidence>
<dbReference type="RefSeq" id="WP_148897567.1">
    <property type="nucleotide sequence ID" value="NZ_VNHY01000001.1"/>
</dbReference>
<comment type="caution">
    <text evidence="1">The sequence shown here is derived from an EMBL/GenBank/DDBJ whole genome shotgun (WGS) entry which is preliminary data.</text>
</comment>
<organism evidence="1 2">
    <name type="scientific">Fodinibius salinus</name>
    <dbReference type="NCBI Taxonomy" id="860790"/>
    <lineage>
        <taxon>Bacteria</taxon>
        <taxon>Pseudomonadati</taxon>
        <taxon>Balneolota</taxon>
        <taxon>Balneolia</taxon>
        <taxon>Balneolales</taxon>
        <taxon>Balneolaceae</taxon>
        <taxon>Fodinibius</taxon>
    </lineage>
</organism>
<evidence type="ECO:0000313" key="2">
    <source>
        <dbReference type="Proteomes" id="UP000324595"/>
    </source>
</evidence>
<gene>
    <name evidence="1" type="ORF">LX73_0167</name>
</gene>
<proteinExistence type="predicted"/>
<protein>
    <recommendedName>
        <fullName evidence="3">DUF2971 domain-containing protein</fullName>
    </recommendedName>
</protein>